<dbReference type="Proteomes" id="UP000381260">
    <property type="component" value="Chromosome"/>
</dbReference>
<dbReference type="InterPro" id="IPR017224">
    <property type="entry name" value="Opine_Oxase_asu/HCN_bsu"/>
</dbReference>
<dbReference type="Pfam" id="PF07992">
    <property type="entry name" value="Pyr_redox_2"/>
    <property type="match status" value="1"/>
</dbReference>
<evidence type="ECO:0000313" key="3">
    <source>
        <dbReference type="EMBL" id="QGH59526.1"/>
    </source>
</evidence>
<dbReference type="Gene3D" id="1.10.10.1100">
    <property type="entry name" value="BFD-like [2Fe-2S]-binding domain"/>
    <property type="match status" value="1"/>
</dbReference>
<dbReference type="InterPro" id="IPR051691">
    <property type="entry name" value="Metab_Enz_Cyan_OpOx_G3PDH"/>
</dbReference>
<sequence>MSDLACDVLIIGAGPAGLAAARAAAQSGQSVLVLDDNLRPGGQIWRDGPNVTLPRLAQQYRQTVGALNNVMLLNGVKIIAQCGPQKILYEDEAGSGVVDYQTLILCCGARELLLPFPGWSLPGVTGAGGLQAQIKQGVSIKGERVAIAGSGPLLLAVAASVVKAGGEVVMLAEQAPAARLAAFTTALWHWPVKLRQSFSLFNRHYRPDSYVLEASGDPRLAAIRMQKGRREVTLDCDRLACGFGLVANIELAMLLGCRIQNDAVAVDYYQQTSQPQVYAAGECTGIGGSELALAEGAIAGYAATGNLMQIPAFTAQRDKWRQFASAVARTFVLNPVLKTLATPETLLCRCEDVPLHQLSGSADWTAAKLSSRCGMGACQGKICATAARHLFDWPLPAPRVPLTPARLATLARLERSESDDKPATLR</sequence>
<organism evidence="3 4">
    <name type="scientific">Serratia proteamaculans</name>
    <dbReference type="NCBI Taxonomy" id="28151"/>
    <lineage>
        <taxon>Bacteria</taxon>
        <taxon>Pseudomonadati</taxon>
        <taxon>Pseudomonadota</taxon>
        <taxon>Gammaproteobacteria</taxon>
        <taxon>Enterobacterales</taxon>
        <taxon>Yersiniaceae</taxon>
        <taxon>Serratia</taxon>
    </lineage>
</organism>
<feature type="domain" description="FAD/NAD(P)-binding" evidence="2">
    <location>
        <begin position="7"/>
        <end position="294"/>
    </location>
</feature>
<dbReference type="GO" id="GO:0016491">
    <property type="term" value="F:oxidoreductase activity"/>
    <property type="evidence" value="ECO:0007669"/>
    <property type="project" value="UniProtKB-KW"/>
</dbReference>
<dbReference type="InterPro" id="IPR041854">
    <property type="entry name" value="BFD-like_2Fe2S-bd_dom_sf"/>
</dbReference>
<dbReference type="InterPro" id="IPR036188">
    <property type="entry name" value="FAD/NAD-bd_sf"/>
</dbReference>
<keyword evidence="1" id="KW-0560">Oxidoreductase</keyword>
<dbReference type="PRINTS" id="PR00411">
    <property type="entry name" value="PNDRDTASEI"/>
</dbReference>
<reference evidence="3 4" key="1">
    <citation type="submission" date="2019-11" db="EMBL/GenBank/DDBJ databases">
        <title>The Phosphoenolpyruvate Phosphotransferase System Regulates Serratia proteamaculans 336X Biofilm Formation and Wheat Roots colonization.</title>
        <authorList>
            <person name="Liu F."/>
        </authorList>
    </citation>
    <scope>NUCLEOTIDE SEQUENCE [LARGE SCALE GENOMIC DNA]</scope>
    <source>
        <strain evidence="3 4">336X</strain>
    </source>
</reference>
<gene>
    <name evidence="3" type="ORF">GHV41_01150</name>
</gene>
<dbReference type="InterPro" id="IPR023753">
    <property type="entry name" value="FAD/NAD-binding_dom"/>
</dbReference>
<dbReference type="SUPFAM" id="SSF51905">
    <property type="entry name" value="FAD/NAD(P)-binding domain"/>
    <property type="match status" value="1"/>
</dbReference>
<dbReference type="Gene3D" id="3.50.50.60">
    <property type="entry name" value="FAD/NAD(P)-binding domain"/>
    <property type="match status" value="2"/>
</dbReference>
<protein>
    <submittedName>
        <fullName evidence="3">FAD-dependent oxidoreductase</fullName>
    </submittedName>
</protein>
<dbReference type="PIRSF" id="PIRSF037495">
    <property type="entry name" value="Opine_OX_OoxA/HcnB"/>
    <property type="match status" value="1"/>
</dbReference>
<evidence type="ECO:0000256" key="1">
    <source>
        <dbReference type="ARBA" id="ARBA00023002"/>
    </source>
</evidence>
<dbReference type="EMBL" id="CP045913">
    <property type="protein sequence ID" value="QGH59526.1"/>
    <property type="molecule type" value="Genomic_DNA"/>
</dbReference>
<dbReference type="PANTHER" id="PTHR42949:SF3">
    <property type="entry name" value="ANAEROBIC GLYCEROL-3-PHOSPHATE DEHYDROGENASE SUBUNIT B"/>
    <property type="match status" value="1"/>
</dbReference>
<evidence type="ECO:0000313" key="4">
    <source>
        <dbReference type="Proteomes" id="UP000381260"/>
    </source>
</evidence>
<dbReference type="PRINTS" id="PR00368">
    <property type="entry name" value="FADPNR"/>
</dbReference>
<accession>A0A5Q2V5Q0</accession>
<name>A0A5Q2V5Q0_SERPR</name>
<dbReference type="PANTHER" id="PTHR42949">
    <property type="entry name" value="ANAEROBIC GLYCEROL-3-PHOSPHATE DEHYDROGENASE SUBUNIT B"/>
    <property type="match status" value="1"/>
</dbReference>
<dbReference type="RefSeq" id="WP_153857239.1">
    <property type="nucleotide sequence ID" value="NZ_CP045913.1"/>
</dbReference>
<dbReference type="AlphaFoldDB" id="A0A5Q2V5Q0"/>
<proteinExistence type="predicted"/>
<evidence type="ECO:0000259" key="2">
    <source>
        <dbReference type="Pfam" id="PF07992"/>
    </source>
</evidence>